<dbReference type="RefSeq" id="WP_262874222.1">
    <property type="nucleotide sequence ID" value="NZ_BAABKW010000004.1"/>
</dbReference>
<gene>
    <name evidence="1" type="ORF">ACFQRL_10040</name>
</gene>
<dbReference type="Pfam" id="PF22752">
    <property type="entry name" value="DUF488-N3i"/>
    <property type="match status" value="1"/>
</dbReference>
<sequence length="119" mass="13034">MQLKLKRVYEPADPGDGFRVLVDRLWPRGVSKERAAIDRWGKDVAPSAELRHAFHHEEMGWDAFAAAYGAELAGPARGALDALRGELGAHPVVTLVFANHDLVHNHALVLRDALEGTPP</sequence>
<name>A0ABW2HFK2_9MICO</name>
<reference evidence="2" key="1">
    <citation type="journal article" date="2019" name="Int. J. Syst. Evol. Microbiol.">
        <title>The Global Catalogue of Microorganisms (GCM) 10K type strain sequencing project: providing services to taxonomists for standard genome sequencing and annotation.</title>
        <authorList>
            <consortium name="The Broad Institute Genomics Platform"/>
            <consortium name="The Broad Institute Genome Sequencing Center for Infectious Disease"/>
            <person name="Wu L."/>
            <person name="Ma J."/>
        </authorList>
    </citation>
    <scope>NUCLEOTIDE SEQUENCE [LARGE SCALE GENOMIC DNA]</scope>
    <source>
        <strain evidence="2">CGMCC 1.15772</strain>
    </source>
</reference>
<evidence type="ECO:0000313" key="2">
    <source>
        <dbReference type="Proteomes" id="UP001596507"/>
    </source>
</evidence>
<accession>A0ABW2HFK2</accession>
<dbReference type="PANTHER" id="PTHR36849:SF1">
    <property type="entry name" value="CYTOPLASMIC PROTEIN"/>
    <property type="match status" value="1"/>
</dbReference>
<dbReference type="Proteomes" id="UP001596507">
    <property type="component" value="Unassembled WGS sequence"/>
</dbReference>
<dbReference type="PANTHER" id="PTHR36849">
    <property type="entry name" value="CYTOPLASMIC PROTEIN-RELATED"/>
    <property type="match status" value="1"/>
</dbReference>
<evidence type="ECO:0000313" key="1">
    <source>
        <dbReference type="EMBL" id="MFC7269300.1"/>
    </source>
</evidence>
<proteinExistence type="predicted"/>
<protein>
    <submittedName>
        <fullName evidence="1">DUF488 domain-containing protein</fullName>
    </submittedName>
</protein>
<dbReference type="InterPro" id="IPR052552">
    <property type="entry name" value="YeaO-like"/>
</dbReference>
<comment type="caution">
    <text evidence="1">The sequence shown here is derived from an EMBL/GenBank/DDBJ whole genome shotgun (WGS) entry which is preliminary data.</text>
</comment>
<keyword evidence="2" id="KW-1185">Reference proteome</keyword>
<dbReference type="EMBL" id="JBHTBE010000002">
    <property type="protein sequence ID" value="MFC7269300.1"/>
    <property type="molecule type" value="Genomic_DNA"/>
</dbReference>
<organism evidence="1 2">
    <name type="scientific">Microbacterium fluvii</name>
    <dbReference type="NCBI Taxonomy" id="415215"/>
    <lineage>
        <taxon>Bacteria</taxon>
        <taxon>Bacillati</taxon>
        <taxon>Actinomycetota</taxon>
        <taxon>Actinomycetes</taxon>
        <taxon>Micrococcales</taxon>
        <taxon>Microbacteriaceae</taxon>
        <taxon>Microbacterium</taxon>
    </lineage>
</organism>